<dbReference type="Gene3D" id="2.160.20.10">
    <property type="entry name" value="Single-stranded right-handed beta-helix, Pectin lyase-like"/>
    <property type="match status" value="1"/>
</dbReference>
<proteinExistence type="predicted"/>
<dbReference type="EMBL" id="RCZC01000005">
    <property type="protein sequence ID" value="TPG51620.1"/>
    <property type="molecule type" value="Genomic_DNA"/>
</dbReference>
<dbReference type="SMART" id="SM00228">
    <property type="entry name" value="PDZ"/>
    <property type="match status" value="1"/>
</dbReference>
<dbReference type="SUPFAM" id="SSF50156">
    <property type="entry name" value="PDZ domain-like"/>
    <property type="match status" value="1"/>
</dbReference>
<dbReference type="SUPFAM" id="SSF51126">
    <property type="entry name" value="Pectin lyase-like"/>
    <property type="match status" value="1"/>
</dbReference>
<organism evidence="2 3">
    <name type="scientific">Sphingomonas glacialis</name>
    <dbReference type="NCBI Taxonomy" id="658225"/>
    <lineage>
        <taxon>Bacteria</taxon>
        <taxon>Pseudomonadati</taxon>
        <taxon>Pseudomonadota</taxon>
        <taxon>Alphaproteobacteria</taxon>
        <taxon>Sphingomonadales</taxon>
        <taxon>Sphingomonadaceae</taxon>
        <taxon>Sphingomonas</taxon>
    </lineage>
</organism>
<name>A0A502FQB5_9SPHN</name>
<keyword evidence="3" id="KW-1185">Reference proteome</keyword>
<evidence type="ECO:0000259" key="1">
    <source>
        <dbReference type="PROSITE" id="PS50106"/>
    </source>
</evidence>
<evidence type="ECO:0000313" key="3">
    <source>
        <dbReference type="Proteomes" id="UP000319931"/>
    </source>
</evidence>
<evidence type="ECO:0000313" key="2">
    <source>
        <dbReference type="EMBL" id="TPG51620.1"/>
    </source>
</evidence>
<reference evidence="2 3" key="1">
    <citation type="journal article" date="2019" name="Environ. Microbiol.">
        <title>Species interactions and distinct microbial communities in high Arctic permafrost affected cryosols are associated with the CH4 and CO2 gas fluxes.</title>
        <authorList>
            <person name="Altshuler I."/>
            <person name="Hamel J."/>
            <person name="Turney S."/>
            <person name="Magnuson E."/>
            <person name="Levesque R."/>
            <person name="Greer C."/>
            <person name="Whyte L.G."/>
        </authorList>
    </citation>
    <scope>NUCLEOTIDE SEQUENCE [LARGE SCALE GENOMIC DNA]</scope>
    <source>
        <strain evidence="2 3">E6.1</strain>
    </source>
</reference>
<dbReference type="PROSITE" id="PS50106">
    <property type="entry name" value="PDZ"/>
    <property type="match status" value="1"/>
</dbReference>
<dbReference type="InterPro" id="IPR011050">
    <property type="entry name" value="Pectin_lyase_fold/virulence"/>
</dbReference>
<accession>A0A502FQB5</accession>
<dbReference type="PANTHER" id="PTHR36453:SF1">
    <property type="entry name" value="RIGHT HANDED BETA HELIX DOMAIN-CONTAINING PROTEIN"/>
    <property type="match status" value="1"/>
</dbReference>
<dbReference type="InterPro" id="IPR036034">
    <property type="entry name" value="PDZ_sf"/>
</dbReference>
<gene>
    <name evidence="2" type="ORF">EAH76_16470</name>
</gene>
<feature type="domain" description="PDZ" evidence="1">
    <location>
        <begin position="583"/>
        <end position="660"/>
    </location>
</feature>
<dbReference type="PANTHER" id="PTHR36453">
    <property type="entry name" value="SECRETED PROTEIN-RELATED"/>
    <property type="match status" value="1"/>
</dbReference>
<dbReference type="Gene3D" id="2.30.42.10">
    <property type="match status" value="1"/>
</dbReference>
<dbReference type="Pfam" id="PF00595">
    <property type="entry name" value="PDZ"/>
    <property type="match status" value="1"/>
</dbReference>
<protein>
    <submittedName>
        <fullName evidence="2">PDZ domain-containing protein</fullName>
    </submittedName>
</protein>
<comment type="caution">
    <text evidence="2">The sequence shown here is derived from an EMBL/GenBank/DDBJ whole genome shotgun (WGS) entry which is preliminary data.</text>
</comment>
<dbReference type="AlphaFoldDB" id="A0A502FQB5"/>
<dbReference type="Proteomes" id="UP000319931">
    <property type="component" value="Unassembled WGS sequence"/>
</dbReference>
<dbReference type="InterPro" id="IPR001478">
    <property type="entry name" value="PDZ"/>
</dbReference>
<sequence>METAPFQRLWYADRLLPRARYPNYDPAKLPLGGVSADATSAERIARWKNPAGGIVQALHSSRWGSVHIPILGKNADGTLRLGPAVGNAPSTSPSITERFVENIREELDAPGEWYHDVGQNWLYFKPPVRDASPPPLGFRASTAESLIQIVGAPGAPAHNIRIAGIGFRGTEPTFLKSTEPLLRSDWRFYRGGALFITDAERIGIEDDKFHDLGGNAIVVSGHARGVSIRRNLIDQIGASAISFVGEPQAVRLPPPPPADGQLRADIDRTTGPRSDQYPADSIAQDNLIHDVGTIEKQSAGVEIAMSARITIDHNSIYRVPRAGINIGDGNWGGHRITNNDVFDTVRESSDHGAFNSWGRDRYWQSDRPAMERATTADRAIVRLDTLETIVLRHNRFRSDHGWDIDLDDGSTNYLIEDNLLLAGGLKLREGFDRTARNNIILNNSFHPHMWFTNSNDVFEHNIVMAGYQPVIIKRWGKAVDFNLFVTASDLKTAQSNETDLHSLSGDPQFISSRPGDYAVRPTSPAIRIGYHNIAMGDFGVRPQRLRALAERPAFPKPELAPAPAQRGAPRAFAGMMVKTVSTLGEQSAAGLAKQVGVLVLSVKPDSAAATSGLRPGDVILTIEGTTDILAQAVTAASSLIATAKARQWQGSMVISVFRNQQIRKVSLPLQ</sequence>
<dbReference type="InterPro" id="IPR012334">
    <property type="entry name" value="Pectin_lyas_fold"/>
</dbReference>